<name>A0A7W7SY28_9PSEU</name>
<keyword evidence="2" id="KW-1185">Reference proteome</keyword>
<dbReference type="RefSeq" id="WP_184665902.1">
    <property type="nucleotide sequence ID" value="NZ_BAABAI010000004.1"/>
</dbReference>
<dbReference type="AlphaFoldDB" id="A0A7W7SY28"/>
<dbReference type="EMBL" id="JACHJS010000001">
    <property type="protein sequence ID" value="MBB4963070.1"/>
    <property type="molecule type" value="Genomic_DNA"/>
</dbReference>
<accession>A0A7W7SY28</accession>
<dbReference type="Pfam" id="PF20062">
    <property type="entry name" value="DUF6461"/>
    <property type="match status" value="1"/>
</dbReference>
<evidence type="ECO:0000313" key="1">
    <source>
        <dbReference type="EMBL" id="MBB4963070.1"/>
    </source>
</evidence>
<proteinExistence type="predicted"/>
<protein>
    <submittedName>
        <fullName evidence="1">Uncharacterized protein</fullName>
    </submittedName>
</protein>
<evidence type="ECO:0000313" key="2">
    <source>
        <dbReference type="Proteomes" id="UP000542674"/>
    </source>
</evidence>
<gene>
    <name evidence="1" type="ORF">F4559_000429</name>
</gene>
<dbReference type="InterPro" id="IPR045592">
    <property type="entry name" value="DUF6461"/>
</dbReference>
<reference evidence="1 2" key="1">
    <citation type="submission" date="2020-08" db="EMBL/GenBank/DDBJ databases">
        <title>Sequencing the genomes of 1000 actinobacteria strains.</title>
        <authorList>
            <person name="Klenk H.-P."/>
        </authorList>
    </citation>
    <scope>NUCLEOTIDE SEQUENCE [LARGE SCALE GENOMIC DNA]</scope>
    <source>
        <strain evidence="1 2">DSM 45084</strain>
    </source>
</reference>
<sequence length="333" mass="36700">MAFPEPHVADDAVDHYHDLLERDVLPRDAVCVAAVRGLSLDEALRRIDGFRSARRSTVADAGRAAFDAFPDELPLVVADEVDGWVLLIEDNGWWAASERVLRVLSAGTVVAGAYWNVNFDSTLALAVDGRVHDLDFVADKETVDPALTTFLDGLDFADVERSCAMALAFVERVSGVRITEEWATSPHPASVIADPWVFANSARFLENNAPELIGADVGRAAVEWACAIAGISPDADLPAVRELHRQALEARWDRCLPVETDRVRRLRRPGADAAVERRLLAKAHAVRAVEALRDGDITTVVQNACQVDQTRWPELRERLRRHQDVLEQGPQGL</sequence>
<organism evidence="1 2">
    <name type="scientific">Saccharothrix violaceirubra</name>
    <dbReference type="NCBI Taxonomy" id="413306"/>
    <lineage>
        <taxon>Bacteria</taxon>
        <taxon>Bacillati</taxon>
        <taxon>Actinomycetota</taxon>
        <taxon>Actinomycetes</taxon>
        <taxon>Pseudonocardiales</taxon>
        <taxon>Pseudonocardiaceae</taxon>
        <taxon>Saccharothrix</taxon>
    </lineage>
</organism>
<comment type="caution">
    <text evidence="1">The sequence shown here is derived from an EMBL/GenBank/DDBJ whole genome shotgun (WGS) entry which is preliminary data.</text>
</comment>
<dbReference type="Proteomes" id="UP000542674">
    <property type="component" value="Unassembled WGS sequence"/>
</dbReference>